<keyword evidence="2" id="KW-1185">Reference proteome</keyword>
<sequence length="71" mass="7053">MTPTPHAAPSPIAFACHTAEAFIRDQAAVTALEYALLGSLIAAVAAAGVGTLGNHVQALWAVVANAVVAAM</sequence>
<accession>A0ABS9JZX7</accession>
<dbReference type="EMBL" id="JAKLTN010000001">
    <property type="protein sequence ID" value="MCG2576470.1"/>
    <property type="molecule type" value="Genomic_DNA"/>
</dbReference>
<dbReference type="RefSeq" id="WP_275708434.1">
    <property type="nucleotide sequence ID" value="NZ_JAKLTN010000001.1"/>
</dbReference>
<gene>
    <name evidence="1" type="ORF">LZ012_05615</name>
</gene>
<organism evidence="1 2">
    <name type="scientific">Dechloromonas hankyongensis</name>
    <dbReference type="NCBI Taxonomy" id="2908002"/>
    <lineage>
        <taxon>Bacteria</taxon>
        <taxon>Pseudomonadati</taxon>
        <taxon>Pseudomonadota</taxon>
        <taxon>Betaproteobacteria</taxon>
        <taxon>Rhodocyclales</taxon>
        <taxon>Azonexaceae</taxon>
        <taxon>Dechloromonas</taxon>
    </lineage>
</organism>
<evidence type="ECO:0000313" key="1">
    <source>
        <dbReference type="EMBL" id="MCG2576470.1"/>
    </source>
</evidence>
<protein>
    <submittedName>
        <fullName evidence="1">Flp family type IVb pilin</fullName>
    </submittedName>
</protein>
<dbReference type="Proteomes" id="UP001165384">
    <property type="component" value="Unassembled WGS sequence"/>
</dbReference>
<comment type="caution">
    <text evidence="1">The sequence shown here is derived from an EMBL/GenBank/DDBJ whole genome shotgun (WGS) entry which is preliminary data.</text>
</comment>
<reference evidence="1" key="1">
    <citation type="submission" date="2022-01" db="EMBL/GenBank/DDBJ databases">
        <authorList>
            <person name="Jo J.-H."/>
            <person name="Im W.-T."/>
        </authorList>
    </citation>
    <scope>NUCLEOTIDE SEQUENCE</scope>
    <source>
        <strain evidence="1">XY25</strain>
    </source>
</reference>
<proteinExistence type="predicted"/>
<evidence type="ECO:0000313" key="2">
    <source>
        <dbReference type="Proteomes" id="UP001165384"/>
    </source>
</evidence>
<name>A0ABS9JZX7_9RHOO</name>